<comment type="caution">
    <text evidence="1">The sequence shown here is derived from an EMBL/GenBank/DDBJ whole genome shotgun (WGS) entry which is preliminary data.</text>
</comment>
<evidence type="ECO:0000313" key="1">
    <source>
        <dbReference type="EMBL" id="GAI07418.1"/>
    </source>
</evidence>
<evidence type="ECO:0008006" key="2">
    <source>
        <dbReference type="Google" id="ProtNLM"/>
    </source>
</evidence>
<reference evidence="1" key="1">
    <citation type="journal article" date="2014" name="Front. Microbiol.">
        <title>High frequency of phylogenetically diverse reductive dehalogenase-homologous genes in deep subseafloor sedimentary metagenomes.</title>
        <authorList>
            <person name="Kawai M."/>
            <person name="Futagami T."/>
            <person name="Toyoda A."/>
            <person name="Takaki Y."/>
            <person name="Nishi S."/>
            <person name="Hori S."/>
            <person name="Arai W."/>
            <person name="Tsubouchi T."/>
            <person name="Morono Y."/>
            <person name="Uchiyama I."/>
            <person name="Ito T."/>
            <person name="Fujiyama A."/>
            <person name="Inagaki F."/>
            <person name="Takami H."/>
        </authorList>
    </citation>
    <scope>NUCLEOTIDE SEQUENCE</scope>
    <source>
        <strain evidence="1">Expedition CK06-06</strain>
    </source>
</reference>
<protein>
    <recommendedName>
        <fullName evidence="2">RadC-like JAB domain-containing protein</fullName>
    </recommendedName>
</protein>
<organism evidence="1">
    <name type="scientific">marine sediment metagenome</name>
    <dbReference type="NCBI Taxonomy" id="412755"/>
    <lineage>
        <taxon>unclassified sequences</taxon>
        <taxon>metagenomes</taxon>
        <taxon>ecological metagenomes</taxon>
    </lineage>
</organism>
<proteinExistence type="predicted"/>
<sequence length="91" mass="11076">MKDGKVFKHTTLEQKRISINAWMLKQALKQTQYKIKDIAIIIHNHRSKRKFSRGDWIFYRNLKRYGFIGRFLHYCHMTKEVYDIEKGGEKD</sequence>
<accession>X1KL76</accession>
<dbReference type="AlphaFoldDB" id="X1KL76"/>
<dbReference type="EMBL" id="BARV01007397">
    <property type="protein sequence ID" value="GAI07418.1"/>
    <property type="molecule type" value="Genomic_DNA"/>
</dbReference>
<gene>
    <name evidence="1" type="ORF">S06H3_15070</name>
</gene>
<name>X1KL76_9ZZZZ</name>